<evidence type="ECO:0000259" key="1">
    <source>
        <dbReference type="Pfam" id="PF13358"/>
    </source>
</evidence>
<sequence>MAGLAVVGVKRTAAAWGAWIVFCDESGQSLRPPKGRSWARRGHTPIVAVPGRGTGRVSIAGLLCVKPGQRTRLIYRTTVYHGRKYEPKGFGSADFAALLTDVHQQLHGPIMVVWDNLPAHVSAPMRAWIAARADWLLVYRLPPYAPELNPAEGIWANLKGKIYNLAVHGVDALAVLLKSHLKCLQYQPDLLNAFIAETGLSLEPP</sequence>
<accession>A0A239PBS4</accession>
<dbReference type="Proteomes" id="UP000198282">
    <property type="component" value="Unassembled WGS sequence"/>
</dbReference>
<evidence type="ECO:0000313" key="4">
    <source>
        <dbReference type="Proteomes" id="UP000198282"/>
    </source>
</evidence>
<dbReference type="EMBL" id="FZOD01000086">
    <property type="protein sequence ID" value="SNT61978.1"/>
    <property type="molecule type" value="Genomic_DNA"/>
</dbReference>
<dbReference type="InterPro" id="IPR038717">
    <property type="entry name" value="Tc1-like_DDE_dom"/>
</dbReference>
<keyword evidence="4" id="KW-1185">Reference proteome</keyword>
<dbReference type="EMBL" id="FZOD01000111">
    <property type="protein sequence ID" value="SNT64114.1"/>
    <property type="molecule type" value="Genomic_DNA"/>
</dbReference>
<dbReference type="GO" id="GO:0003676">
    <property type="term" value="F:nucleic acid binding"/>
    <property type="evidence" value="ECO:0007669"/>
    <property type="project" value="InterPro"/>
</dbReference>
<name>A0A239PBS4_9ACTN</name>
<feature type="domain" description="Tc1-like transposase DDE" evidence="1">
    <location>
        <begin position="20"/>
        <end position="164"/>
    </location>
</feature>
<gene>
    <name evidence="2" type="ORF">SAMN05216276_108636</name>
    <name evidence="3" type="ORF">SAMN05216276_11111</name>
</gene>
<dbReference type="AlphaFoldDB" id="A0A239PBS4"/>
<protein>
    <submittedName>
        <fullName evidence="3">Putative transposase</fullName>
    </submittedName>
</protein>
<dbReference type="Gene3D" id="3.30.420.10">
    <property type="entry name" value="Ribonuclease H-like superfamily/Ribonuclease H"/>
    <property type="match status" value="1"/>
</dbReference>
<proteinExistence type="predicted"/>
<evidence type="ECO:0000313" key="2">
    <source>
        <dbReference type="EMBL" id="SNT61978.1"/>
    </source>
</evidence>
<organism evidence="3 4">
    <name type="scientific">Streptosporangium subroseum</name>
    <dbReference type="NCBI Taxonomy" id="106412"/>
    <lineage>
        <taxon>Bacteria</taxon>
        <taxon>Bacillati</taxon>
        <taxon>Actinomycetota</taxon>
        <taxon>Actinomycetes</taxon>
        <taxon>Streptosporangiales</taxon>
        <taxon>Streptosporangiaceae</taxon>
        <taxon>Streptosporangium</taxon>
    </lineage>
</organism>
<dbReference type="InterPro" id="IPR036397">
    <property type="entry name" value="RNaseH_sf"/>
</dbReference>
<reference evidence="3 4" key="1">
    <citation type="submission" date="2017-06" db="EMBL/GenBank/DDBJ databases">
        <authorList>
            <person name="Kim H.J."/>
            <person name="Triplett B.A."/>
        </authorList>
    </citation>
    <scope>NUCLEOTIDE SEQUENCE [LARGE SCALE GENOMIC DNA]</scope>
    <source>
        <strain evidence="3 4">CGMCC 4.2132</strain>
    </source>
</reference>
<dbReference type="Pfam" id="PF13358">
    <property type="entry name" value="DDE_3"/>
    <property type="match status" value="1"/>
</dbReference>
<evidence type="ECO:0000313" key="3">
    <source>
        <dbReference type="EMBL" id="SNT64114.1"/>
    </source>
</evidence>